<accession>A0A6A7C3U1</accession>
<evidence type="ECO:0000313" key="4">
    <source>
        <dbReference type="Proteomes" id="UP000799421"/>
    </source>
</evidence>
<dbReference type="OrthoDB" id="5420724at2759"/>
<keyword evidence="2" id="KW-0472">Membrane</keyword>
<dbReference type="EMBL" id="MU005973">
    <property type="protein sequence ID" value="KAF2861378.1"/>
    <property type="molecule type" value="Genomic_DNA"/>
</dbReference>
<keyword evidence="4" id="KW-1185">Reference proteome</keyword>
<feature type="transmembrane region" description="Helical" evidence="2">
    <location>
        <begin position="204"/>
        <end position="229"/>
    </location>
</feature>
<feature type="compositionally biased region" description="Polar residues" evidence="1">
    <location>
        <begin position="1"/>
        <end position="10"/>
    </location>
</feature>
<evidence type="ECO:0008006" key="5">
    <source>
        <dbReference type="Google" id="ProtNLM"/>
    </source>
</evidence>
<evidence type="ECO:0000256" key="2">
    <source>
        <dbReference type="SAM" id="Phobius"/>
    </source>
</evidence>
<feature type="region of interest" description="Disordered" evidence="1">
    <location>
        <begin position="1"/>
        <end position="46"/>
    </location>
</feature>
<organism evidence="3 4">
    <name type="scientific">Piedraia hortae CBS 480.64</name>
    <dbReference type="NCBI Taxonomy" id="1314780"/>
    <lineage>
        <taxon>Eukaryota</taxon>
        <taxon>Fungi</taxon>
        <taxon>Dikarya</taxon>
        <taxon>Ascomycota</taxon>
        <taxon>Pezizomycotina</taxon>
        <taxon>Dothideomycetes</taxon>
        <taxon>Dothideomycetidae</taxon>
        <taxon>Capnodiales</taxon>
        <taxon>Piedraiaceae</taxon>
        <taxon>Piedraia</taxon>
    </lineage>
</organism>
<feature type="transmembrane region" description="Helical" evidence="2">
    <location>
        <begin position="123"/>
        <end position="149"/>
    </location>
</feature>
<evidence type="ECO:0000313" key="3">
    <source>
        <dbReference type="EMBL" id="KAF2861378.1"/>
    </source>
</evidence>
<keyword evidence="2" id="KW-0812">Transmembrane</keyword>
<proteinExistence type="predicted"/>
<dbReference type="Proteomes" id="UP000799421">
    <property type="component" value="Unassembled WGS sequence"/>
</dbReference>
<dbReference type="PANTHER" id="PTHR42069">
    <property type="entry name" value="HYPHAL ANASTAMOSIS-8 PROTEIN"/>
    <property type="match status" value="1"/>
</dbReference>
<feature type="compositionally biased region" description="Polar residues" evidence="1">
    <location>
        <begin position="31"/>
        <end position="42"/>
    </location>
</feature>
<reference evidence="3" key="1">
    <citation type="journal article" date="2020" name="Stud. Mycol.">
        <title>101 Dothideomycetes genomes: a test case for predicting lifestyles and emergence of pathogens.</title>
        <authorList>
            <person name="Haridas S."/>
            <person name="Albert R."/>
            <person name="Binder M."/>
            <person name="Bloem J."/>
            <person name="Labutti K."/>
            <person name="Salamov A."/>
            <person name="Andreopoulos B."/>
            <person name="Baker S."/>
            <person name="Barry K."/>
            <person name="Bills G."/>
            <person name="Bluhm B."/>
            <person name="Cannon C."/>
            <person name="Castanera R."/>
            <person name="Culley D."/>
            <person name="Daum C."/>
            <person name="Ezra D."/>
            <person name="Gonzalez J."/>
            <person name="Henrissat B."/>
            <person name="Kuo A."/>
            <person name="Liang C."/>
            <person name="Lipzen A."/>
            <person name="Lutzoni F."/>
            <person name="Magnuson J."/>
            <person name="Mondo S."/>
            <person name="Nolan M."/>
            <person name="Ohm R."/>
            <person name="Pangilinan J."/>
            <person name="Park H.-J."/>
            <person name="Ramirez L."/>
            <person name="Alfaro M."/>
            <person name="Sun H."/>
            <person name="Tritt A."/>
            <person name="Yoshinaga Y."/>
            <person name="Zwiers L.-H."/>
            <person name="Turgeon B."/>
            <person name="Goodwin S."/>
            <person name="Spatafora J."/>
            <person name="Crous P."/>
            <person name="Grigoriev I."/>
        </authorList>
    </citation>
    <scope>NUCLEOTIDE SEQUENCE</scope>
    <source>
        <strain evidence="3">CBS 480.64</strain>
    </source>
</reference>
<sequence length="413" mass="45990">MSKPTFSIDTRSLSSSSIQQPRPPRFAEATTVHSPISPTNHYIAQPQDVGHQNPQIVEMPDTTNTDYPRPLKSALKTPGAPPTRTLFSPTFNEEQLLEKEEKHTEKQQAHDLKIKTRVRIAKFLLRGVNFSCSLIVLGMLSTTFTIFNATRSLPPRNSLPPWSHNQETWPQLTLLVISIISLLASTLILYNYTKGGHKRAERAAAYYTAFSITFFIISIVIWGMGAGILQSSRSSSDKKNFWGWACADTRRKELFKDQVDYDLVCRLQSWSLICCVIEIVVETLTIMVYGVVLWRLASKRKLRKSMAYRDRARGDLYLKKLGEQSAPNTPGFAPGGYGIHGGLDGRVEEGLGRGETLGPAQEFKLQAPPIRVQKATPVQEQEGGFEAAPEGERVAAAPGEKVYESVPIPGAYR</sequence>
<feature type="compositionally biased region" description="Low complexity" evidence="1">
    <location>
        <begin position="11"/>
        <end position="20"/>
    </location>
</feature>
<feature type="region of interest" description="Disordered" evidence="1">
    <location>
        <begin position="372"/>
        <end position="413"/>
    </location>
</feature>
<name>A0A6A7C3U1_9PEZI</name>
<gene>
    <name evidence="3" type="ORF">K470DRAFT_245782</name>
</gene>
<protein>
    <recommendedName>
        <fullName evidence="5">MARVEL domain-containing protein</fullName>
    </recommendedName>
</protein>
<dbReference type="PANTHER" id="PTHR42069:SF1">
    <property type="entry name" value="MARVEL DOMAIN-CONTAINING PROTEIN"/>
    <property type="match status" value="1"/>
</dbReference>
<feature type="transmembrane region" description="Helical" evidence="2">
    <location>
        <begin position="270"/>
        <end position="296"/>
    </location>
</feature>
<evidence type="ECO:0000256" key="1">
    <source>
        <dbReference type="SAM" id="MobiDB-lite"/>
    </source>
</evidence>
<keyword evidence="2" id="KW-1133">Transmembrane helix</keyword>
<feature type="transmembrane region" description="Helical" evidence="2">
    <location>
        <begin position="169"/>
        <end position="192"/>
    </location>
</feature>
<dbReference type="AlphaFoldDB" id="A0A6A7C3U1"/>